<feature type="transmembrane region" description="Helical" evidence="12">
    <location>
        <begin position="152"/>
        <end position="168"/>
    </location>
</feature>
<feature type="transmembrane region" description="Helical" evidence="12">
    <location>
        <begin position="7"/>
        <end position="27"/>
    </location>
</feature>
<feature type="domain" description="Peptidase M50" evidence="13">
    <location>
        <begin position="95"/>
        <end position="129"/>
    </location>
</feature>
<evidence type="ECO:0000256" key="1">
    <source>
        <dbReference type="ARBA" id="ARBA00001947"/>
    </source>
</evidence>
<comment type="similarity">
    <text evidence="3">Belongs to the peptidase M50B family.</text>
</comment>
<feature type="transmembrane region" description="Helical" evidence="12">
    <location>
        <begin position="39"/>
        <end position="57"/>
    </location>
</feature>
<keyword evidence="9 12" id="KW-1133">Transmembrane helix</keyword>
<dbReference type="InterPro" id="IPR008915">
    <property type="entry name" value="Peptidase_M50"/>
</dbReference>
<comment type="cofactor">
    <cofactor evidence="1">
        <name>Zn(2+)</name>
        <dbReference type="ChEBI" id="CHEBI:29105"/>
    </cofactor>
</comment>
<dbReference type="CDD" id="cd06160">
    <property type="entry name" value="S2P-M50_like_2"/>
    <property type="match status" value="1"/>
</dbReference>
<feature type="domain" description="Peptidase M50" evidence="13">
    <location>
        <begin position="16"/>
        <end position="91"/>
    </location>
</feature>
<evidence type="ECO:0000256" key="5">
    <source>
        <dbReference type="ARBA" id="ARBA00022692"/>
    </source>
</evidence>
<evidence type="ECO:0000259" key="13">
    <source>
        <dbReference type="Pfam" id="PF02163"/>
    </source>
</evidence>
<evidence type="ECO:0000256" key="6">
    <source>
        <dbReference type="ARBA" id="ARBA00022723"/>
    </source>
</evidence>
<reference evidence="14 15" key="1">
    <citation type="submission" date="2020-07" db="EMBL/GenBank/DDBJ databases">
        <authorList>
            <person name="Feng H."/>
        </authorList>
    </citation>
    <scope>NUCLEOTIDE SEQUENCE [LARGE SCALE GENOMIC DNA]</scope>
    <source>
        <strain evidence="15">s-10</strain>
    </source>
</reference>
<name>A0A7W2AAS1_9BACL</name>
<dbReference type="GO" id="GO:0016020">
    <property type="term" value="C:membrane"/>
    <property type="evidence" value="ECO:0007669"/>
    <property type="project" value="UniProtKB-SubCell"/>
</dbReference>
<dbReference type="Pfam" id="PF02163">
    <property type="entry name" value="Peptidase_M50"/>
    <property type="match status" value="2"/>
</dbReference>
<gene>
    <name evidence="14" type="ORF">H1191_19715</name>
</gene>
<sequence>MAVSVGAWALLYPLEFAVGLVIMIFIHEMGHVWAAKRKGLPVSAPAFIPFLGALITMKRQPSDAATEAYIAYGGPLVGTLGALACYGMGVWTQNELFFVIAMVGFFLNLFNLIPIHPLDGGRIATAITRWLWVVGLVVGLVLIIYLRSPLLALIYLLFVWELWAVYVKRRRKRKVKPKLFTIKAEIDPHRFEESGMWIPGEDHRRELPYRQYCVMETREHVLEVGFPGVGTLTKVEGITGLVRNIQLVKTIRPGHENRNVRMYLEGEYIPPEHEAVGGIQRDDKYYSVPPKTRWAFGLAYVGLAVFLIYMLFVLGQYSITNPTVIS</sequence>
<dbReference type="GO" id="GO:0008237">
    <property type="term" value="F:metallopeptidase activity"/>
    <property type="evidence" value="ECO:0007669"/>
    <property type="project" value="UniProtKB-KW"/>
</dbReference>
<dbReference type="GO" id="GO:0006508">
    <property type="term" value="P:proteolysis"/>
    <property type="evidence" value="ECO:0007669"/>
    <property type="project" value="UniProtKB-KW"/>
</dbReference>
<evidence type="ECO:0000256" key="8">
    <source>
        <dbReference type="ARBA" id="ARBA00022833"/>
    </source>
</evidence>
<evidence type="ECO:0000256" key="10">
    <source>
        <dbReference type="ARBA" id="ARBA00023049"/>
    </source>
</evidence>
<evidence type="ECO:0000256" key="9">
    <source>
        <dbReference type="ARBA" id="ARBA00022989"/>
    </source>
</evidence>
<dbReference type="EMBL" id="JACEIQ010000038">
    <property type="protein sequence ID" value="MBA4496489.1"/>
    <property type="molecule type" value="Genomic_DNA"/>
</dbReference>
<dbReference type="PANTHER" id="PTHR39188:SF3">
    <property type="entry name" value="STAGE IV SPORULATION PROTEIN FB"/>
    <property type="match status" value="1"/>
</dbReference>
<keyword evidence="5 12" id="KW-0812">Transmembrane</keyword>
<dbReference type="Proteomes" id="UP000535491">
    <property type="component" value="Unassembled WGS sequence"/>
</dbReference>
<feature type="transmembrane region" description="Helical" evidence="12">
    <location>
        <begin position="69"/>
        <end position="90"/>
    </location>
</feature>
<feature type="transmembrane region" description="Helical" evidence="12">
    <location>
        <begin position="294"/>
        <end position="319"/>
    </location>
</feature>
<accession>A0A7W2AAS1</accession>
<keyword evidence="6" id="KW-0479">Metal-binding</keyword>
<dbReference type="PANTHER" id="PTHR39188">
    <property type="entry name" value="MEMBRANE-ASSOCIATED ZINC METALLOPROTEASE M50B"/>
    <property type="match status" value="1"/>
</dbReference>
<dbReference type="AlphaFoldDB" id="A0A7W2AAS1"/>
<organism evidence="14 15">
    <name type="scientific">Paenactinomyces guangxiensis</name>
    <dbReference type="NCBI Taxonomy" id="1490290"/>
    <lineage>
        <taxon>Bacteria</taxon>
        <taxon>Bacillati</taxon>
        <taxon>Bacillota</taxon>
        <taxon>Bacilli</taxon>
        <taxon>Bacillales</taxon>
        <taxon>Thermoactinomycetaceae</taxon>
        <taxon>Paenactinomyces</taxon>
    </lineage>
</organism>
<evidence type="ECO:0000256" key="3">
    <source>
        <dbReference type="ARBA" id="ARBA00007931"/>
    </source>
</evidence>
<proteinExistence type="inferred from homology"/>
<evidence type="ECO:0000256" key="4">
    <source>
        <dbReference type="ARBA" id="ARBA00022670"/>
    </source>
</evidence>
<evidence type="ECO:0000256" key="7">
    <source>
        <dbReference type="ARBA" id="ARBA00022801"/>
    </source>
</evidence>
<evidence type="ECO:0000256" key="2">
    <source>
        <dbReference type="ARBA" id="ARBA00004141"/>
    </source>
</evidence>
<dbReference type="GO" id="GO:0046872">
    <property type="term" value="F:metal ion binding"/>
    <property type="evidence" value="ECO:0007669"/>
    <property type="project" value="UniProtKB-KW"/>
</dbReference>
<evidence type="ECO:0000256" key="12">
    <source>
        <dbReference type="SAM" id="Phobius"/>
    </source>
</evidence>
<keyword evidence="15" id="KW-1185">Reference proteome</keyword>
<evidence type="ECO:0000256" key="11">
    <source>
        <dbReference type="ARBA" id="ARBA00023136"/>
    </source>
</evidence>
<feature type="transmembrane region" description="Helical" evidence="12">
    <location>
        <begin position="96"/>
        <end position="115"/>
    </location>
</feature>
<evidence type="ECO:0000313" key="14">
    <source>
        <dbReference type="EMBL" id="MBA4496489.1"/>
    </source>
</evidence>
<comment type="subcellular location">
    <subcellularLocation>
        <location evidence="2">Membrane</location>
        <topology evidence="2">Multi-pass membrane protein</topology>
    </subcellularLocation>
</comment>
<keyword evidence="11 12" id="KW-0472">Membrane</keyword>
<keyword evidence="4 14" id="KW-0645">Protease</keyword>
<keyword evidence="7" id="KW-0378">Hydrolase</keyword>
<comment type="caution">
    <text evidence="14">The sequence shown here is derived from an EMBL/GenBank/DDBJ whole genome shotgun (WGS) entry which is preliminary data.</text>
</comment>
<protein>
    <submittedName>
        <fullName evidence="14">Site-2 protease family protein</fullName>
    </submittedName>
</protein>
<keyword evidence="10" id="KW-0482">Metalloprotease</keyword>
<feature type="transmembrane region" description="Helical" evidence="12">
    <location>
        <begin position="127"/>
        <end position="146"/>
    </location>
</feature>
<evidence type="ECO:0000313" key="15">
    <source>
        <dbReference type="Proteomes" id="UP000535491"/>
    </source>
</evidence>
<keyword evidence="8" id="KW-0862">Zinc</keyword>